<feature type="transmembrane region" description="Helical" evidence="6">
    <location>
        <begin position="66"/>
        <end position="87"/>
    </location>
</feature>
<dbReference type="InterPro" id="IPR050638">
    <property type="entry name" value="AA-Vitamin_Transporters"/>
</dbReference>
<feature type="transmembrane region" description="Helical" evidence="6">
    <location>
        <begin position="231"/>
        <end position="252"/>
    </location>
</feature>
<evidence type="ECO:0000313" key="11">
    <source>
        <dbReference type="Proteomes" id="UP000029436"/>
    </source>
</evidence>
<dbReference type="InterPro" id="IPR037185">
    <property type="entry name" value="EmrE-like"/>
</dbReference>
<dbReference type="Proteomes" id="UP000029257">
    <property type="component" value="Unassembled WGS sequence"/>
</dbReference>
<protein>
    <submittedName>
        <fullName evidence="8">Membrane protein</fullName>
    </submittedName>
</protein>
<dbReference type="PANTHER" id="PTHR32322:SF9">
    <property type="entry name" value="AMINO-ACID METABOLITE EFFLUX PUMP-RELATED"/>
    <property type="match status" value="1"/>
</dbReference>
<feature type="transmembrane region" description="Helical" evidence="6">
    <location>
        <begin position="258"/>
        <end position="279"/>
    </location>
</feature>
<feature type="domain" description="EamA" evidence="7">
    <location>
        <begin position="149"/>
        <end position="275"/>
    </location>
</feature>
<evidence type="ECO:0000256" key="3">
    <source>
        <dbReference type="ARBA" id="ARBA00022692"/>
    </source>
</evidence>
<evidence type="ECO:0000313" key="8">
    <source>
        <dbReference type="EMBL" id="KFX05531.1"/>
    </source>
</evidence>
<comment type="subcellular location">
    <subcellularLocation>
        <location evidence="1">Cell membrane</location>
        <topology evidence="1">Multi-pass membrane protein</topology>
    </subcellularLocation>
</comment>
<dbReference type="EMBL" id="JQOH01000001">
    <property type="protein sequence ID" value="KGA30385.1"/>
    <property type="molecule type" value="Genomic_DNA"/>
</dbReference>
<feature type="transmembrane region" description="Helical" evidence="6">
    <location>
        <begin position="202"/>
        <end position="224"/>
    </location>
</feature>
<dbReference type="RefSeq" id="WP_005967058.1">
    <property type="nucleotide sequence ID" value="NZ_JQHP01000006.1"/>
</dbReference>
<feature type="transmembrane region" description="Helical" evidence="6">
    <location>
        <begin position="117"/>
        <end position="138"/>
    </location>
</feature>
<comment type="caution">
    <text evidence="8">The sequence shown here is derived from an EMBL/GenBank/DDBJ whole genome shotgun (WGS) entry which is preliminary data.</text>
</comment>
<accession>A0AAW3EIF4</accession>
<sequence length="283" mass="29748">MPSRLLIFQVIVVMTAFAANSVLCRIALKGGHIDPVSFSNLRLISGALVLLPFLRRKVGHVHSRLNVINSFLLMIYAVFFSVAYIQLDTGTGALLLFGVVQLTMVIYGLLRGEKFTIARAAGLTLALVGMALLLLPGASSAPPLGSAVLMGVSGLAWAAYSIRGRSTVFPAQATAKNFMLAVPFSLLIAYFFGVSIRADFTGAGLAILSGAVASAGAYVLWYALLPRIESVTASAVQLSVPCIAMLGGVLFLGEALTWRMSIAMIAVLSGIGLVIRPACADNK</sequence>
<dbReference type="Proteomes" id="UP000029436">
    <property type="component" value="Unassembled WGS sequence"/>
</dbReference>
<evidence type="ECO:0000259" key="7">
    <source>
        <dbReference type="Pfam" id="PF00892"/>
    </source>
</evidence>
<keyword evidence="2" id="KW-1003">Cell membrane</keyword>
<dbReference type="EMBL" id="JQHP01000006">
    <property type="protein sequence ID" value="KFX05531.1"/>
    <property type="molecule type" value="Genomic_DNA"/>
</dbReference>
<organism evidence="8 10">
    <name type="scientific">Pectobacterium wasabiae</name>
    <dbReference type="NCBI Taxonomy" id="55208"/>
    <lineage>
        <taxon>Bacteria</taxon>
        <taxon>Pseudomonadati</taxon>
        <taxon>Pseudomonadota</taxon>
        <taxon>Gammaproteobacteria</taxon>
        <taxon>Enterobacterales</taxon>
        <taxon>Pectobacteriaceae</taxon>
        <taxon>Pectobacterium</taxon>
    </lineage>
</organism>
<proteinExistence type="predicted"/>
<name>A0AAW3EIF4_9GAMM</name>
<evidence type="ECO:0000256" key="5">
    <source>
        <dbReference type="ARBA" id="ARBA00023136"/>
    </source>
</evidence>
<gene>
    <name evidence="8" type="ORF">JV38_12615</name>
    <name evidence="9" type="ORF">KU73_00240</name>
</gene>
<feature type="transmembrane region" description="Helical" evidence="6">
    <location>
        <begin position="144"/>
        <end position="162"/>
    </location>
</feature>
<dbReference type="Pfam" id="PF00892">
    <property type="entry name" value="EamA"/>
    <property type="match status" value="2"/>
</dbReference>
<evidence type="ECO:0000256" key="1">
    <source>
        <dbReference type="ARBA" id="ARBA00004651"/>
    </source>
</evidence>
<dbReference type="AlphaFoldDB" id="A0AAW3EIF4"/>
<keyword evidence="11" id="KW-1185">Reference proteome</keyword>
<evidence type="ECO:0000256" key="6">
    <source>
        <dbReference type="SAM" id="Phobius"/>
    </source>
</evidence>
<evidence type="ECO:0000256" key="2">
    <source>
        <dbReference type="ARBA" id="ARBA00022475"/>
    </source>
</evidence>
<evidence type="ECO:0000256" key="4">
    <source>
        <dbReference type="ARBA" id="ARBA00022989"/>
    </source>
</evidence>
<dbReference type="PANTHER" id="PTHR32322">
    <property type="entry name" value="INNER MEMBRANE TRANSPORTER"/>
    <property type="match status" value="1"/>
</dbReference>
<keyword evidence="3 6" id="KW-0812">Transmembrane</keyword>
<dbReference type="GO" id="GO:0016020">
    <property type="term" value="C:membrane"/>
    <property type="evidence" value="ECO:0007669"/>
    <property type="project" value="UniProtKB-SubCell"/>
</dbReference>
<feature type="transmembrane region" description="Helical" evidence="6">
    <location>
        <begin position="93"/>
        <end position="110"/>
    </location>
</feature>
<keyword evidence="4 6" id="KW-1133">Transmembrane helix</keyword>
<evidence type="ECO:0000313" key="9">
    <source>
        <dbReference type="EMBL" id="KGA30385.1"/>
    </source>
</evidence>
<reference evidence="10 11" key="1">
    <citation type="submission" date="2014-08" db="EMBL/GenBank/DDBJ databases">
        <title>Genome sequences of NCPPB Pectobacterium isolates.</title>
        <authorList>
            <person name="Glover R.H."/>
            <person name="Sapp M."/>
            <person name="Elphinstone J."/>
        </authorList>
    </citation>
    <scope>NUCLEOTIDE SEQUENCE [LARGE SCALE GENOMIC DNA]</scope>
    <source>
        <strain evidence="8 10">NCPPB 3701</strain>
        <strain evidence="9 11">NCPPB3702</strain>
    </source>
</reference>
<feature type="domain" description="EamA" evidence="7">
    <location>
        <begin position="7"/>
        <end position="134"/>
    </location>
</feature>
<evidence type="ECO:0000313" key="10">
    <source>
        <dbReference type="Proteomes" id="UP000029257"/>
    </source>
</evidence>
<dbReference type="InterPro" id="IPR000620">
    <property type="entry name" value="EamA_dom"/>
</dbReference>
<dbReference type="SUPFAM" id="SSF103481">
    <property type="entry name" value="Multidrug resistance efflux transporter EmrE"/>
    <property type="match status" value="2"/>
</dbReference>
<feature type="transmembrane region" description="Helical" evidence="6">
    <location>
        <begin position="174"/>
        <end position="196"/>
    </location>
</feature>
<keyword evidence="5 6" id="KW-0472">Membrane</keyword>